<evidence type="ECO:0000256" key="4">
    <source>
        <dbReference type="PROSITE-ProRule" id="PRU00228"/>
    </source>
</evidence>
<dbReference type="Proteomes" id="UP001177140">
    <property type="component" value="Unassembled WGS sequence"/>
</dbReference>
<sequence length="300" mass="34050">MEEAEQIDDSFVCGICLELLHKPVVLACGHMSCFWCAHDAMNLRKESHCPICRHVYNHFPSICEILHVLLRKKYPITCQIREMQLLEEEKKRDVFSTQLHFSNSRINSELTTPAVSISDALCITCKKMLFQPVILNCGHAYCKSCLAEDEPSCQFCQTPHPNGFPKVCLVLDSFFGTEFPQEYAQRRQDLQHNPVRCQQGIASLAWTTSANQEVPLSNIELSQSYSASTSGSGPYFHYGVGCDYCGMYPIAGERYRCKDCVESIGFDLCGTCYNTGSNSPRRFNQQHKEGHSFELVTQRR</sequence>
<evidence type="ECO:0000259" key="5">
    <source>
        <dbReference type="PROSITE" id="PS50089"/>
    </source>
</evidence>
<dbReference type="Gene3D" id="3.30.60.90">
    <property type="match status" value="1"/>
</dbReference>
<evidence type="ECO:0000259" key="6">
    <source>
        <dbReference type="PROSITE" id="PS50135"/>
    </source>
</evidence>
<evidence type="ECO:0000256" key="3">
    <source>
        <dbReference type="ARBA" id="ARBA00022833"/>
    </source>
</evidence>
<keyword evidence="8" id="KW-1185">Reference proteome</keyword>
<keyword evidence="2 4" id="KW-0863">Zinc-finger</keyword>
<gene>
    <name evidence="7" type="ORF">MKW94_007984</name>
</gene>
<dbReference type="SMART" id="SM00291">
    <property type="entry name" value="ZnF_ZZ"/>
    <property type="match status" value="1"/>
</dbReference>
<dbReference type="GO" id="GO:0008270">
    <property type="term" value="F:zinc ion binding"/>
    <property type="evidence" value="ECO:0007669"/>
    <property type="project" value="UniProtKB-KW"/>
</dbReference>
<comment type="caution">
    <text evidence="7">The sequence shown here is derived from an EMBL/GenBank/DDBJ whole genome shotgun (WGS) entry which is preliminary data.</text>
</comment>
<evidence type="ECO:0000313" key="8">
    <source>
        <dbReference type="Proteomes" id="UP001177140"/>
    </source>
</evidence>
<dbReference type="PROSITE" id="PS50089">
    <property type="entry name" value="ZF_RING_2"/>
    <property type="match status" value="2"/>
</dbReference>
<dbReference type="AlphaFoldDB" id="A0AA41V9N5"/>
<dbReference type="Pfam" id="PF00569">
    <property type="entry name" value="ZZ"/>
    <property type="match status" value="1"/>
</dbReference>
<dbReference type="SUPFAM" id="SSF57850">
    <property type="entry name" value="RING/U-box"/>
    <property type="match status" value="3"/>
</dbReference>
<evidence type="ECO:0000256" key="1">
    <source>
        <dbReference type="ARBA" id="ARBA00022723"/>
    </source>
</evidence>
<feature type="domain" description="ZZ-type" evidence="6">
    <location>
        <begin position="237"/>
        <end position="300"/>
    </location>
</feature>
<keyword evidence="3" id="KW-0862">Zinc</keyword>
<dbReference type="SMART" id="SM00184">
    <property type="entry name" value="RING"/>
    <property type="match status" value="2"/>
</dbReference>
<dbReference type="PANTHER" id="PTHR15898">
    <property type="entry name" value="BIFUNCTIONAL APOPTOSIS REGULATOR"/>
    <property type="match status" value="1"/>
</dbReference>
<dbReference type="GO" id="GO:0061630">
    <property type="term" value="F:ubiquitin protein ligase activity"/>
    <property type="evidence" value="ECO:0007669"/>
    <property type="project" value="TreeGrafter"/>
</dbReference>
<protein>
    <recommendedName>
        <fullName evidence="9">E3 ubiquitin-protein ligase PRT1-like</fullName>
    </recommendedName>
</protein>
<feature type="domain" description="RING-type" evidence="5">
    <location>
        <begin position="122"/>
        <end position="157"/>
    </location>
</feature>
<dbReference type="FunFam" id="3.30.40.10:FF:000489">
    <property type="entry name" value="E3 ubiquitin-protein ligase PRT1"/>
    <property type="match status" value="1"/>
</dbReference>
<organism evidence="7 8">
    <name type="scientific">Papaver nudicaule</name>
    <name type="common">Iceland poppy</name>
    <dbReference type="NCBI Taxonomy" id="74823"/>
    <lineage>
        <taxon>Eukaryota</taxon>
        <taxon>Viridiplantae</taxon>
        <taxon>Streptophyta</taxon>
        <taxon>Embryophyta</taxon>
        <taxon>Tracheophyta</taxon>
        <taxon>Spermatophyta</taxon>
        <taxon>Magnoliopsida</taxon>
        <taxon>Ranunculales</taxon>
        <taxon>Papaveraceae</taxon>
        <taxon>Papaveroideae</taxon>
        <taxon>Papaver</taxon>
    </lineage>
</organism>
<accession>A0AA41V9N5</accession>
<reference evidence="7" key="1">
    <citation type="submission" date="2022-03" db="EMBL/GenBank/DDBJ databases">
        <title>A functionally conserved STORR gene fusion in Papaver species that diverged 16.8 million years ago.</title>
        <authorList>
            <person name="Catania T."/>
        </authorList>
    </citation>
    <scope>NUCLEOTIDE SEQUENCE</scope>
    <source>
        <strain evidence="7">S-191538</strain>
    </source>
</reference>
<dbReference type="InterPro" id="IPR013083">
    <property type="entry name" value="Znf_RING/FYVE/PHD"/>
</dbReference>
<dbReference type="PROSITE" id="PS00518">
    <property type="entry name" value="ZF_RING_1"/>
    <property type="match status" value="1"/>
</dbReference>
<keyword evidence="1" id="KW-0479">Metal-binding</keyword>
<evidence type="ECO:0000313" key="7">
    <source>
        <dbReference type="EMBL" id="MCL7036261.1"/>
    </source>
</evidence>
<dbReference type="EMBL" id="JAJJMA010165930">
    <property type="protein sequence ID" value="MCL7036261.1"/>
    <property type="molecule type" value="Genomic_DNA"/>
</dbReference>
<dbReference type="PROSITE" id="PS50135">
    <property type="entry name" value="ZF_ZZ_2"/>
    <property type="match status" value="1"/>
</dbReference>
<evidence type="ECO:0008006" key="9">
    <source>
        <dbReference type="Google" id="ProtNLM"/>
    </source>
</evidence>
<dbReference type="InterPro" id="IPR017907">
    <property type="entry name" value="Znf_RING_CS"/>
</dbReference>
<name>A0AA41V9N5_PAPNU</name>
<dbReference type="FunFam" id="3.30.60.90:FF:000014">
    <property type="entry name" value="E3 ubiquitin-protein ligase PRT1"/>
    <property type="match status" value="1"/>
</dbReference>
<dbReference type="Pfam" id="PF13920">
    <property type="entry name" value="zf-C3HC4_3"/>
    <property type="match status" value="1"/>
</dbReference>
<dbReference type="Gene3D" id="3.30.40.10">
    <property type="entry name" value="Zinc/RING finger domain, C3HC4 (zinc finger)"/>
    <property type="match status" value="2"/>
</dbReference>
<proteinExistence type="predicted"/>
<evidence type="ECO:0000256" key="2">
    <source>
        <dbReference type="ARBA" id="ARBA00022771"/>
    </source>
</evidence>
<dbReference type="PANTHER" id="PTHR15898:SF13">
    <property type="entry name" value="BIFUNCTIONAL APOPTOSIS REGULATOR"/>
    <property type="match status" value="1"/>
</dbReference>
<dbReference type="GO" id="GO:0043161">
    <property type="term" value="P:proteasome-mediated ubiquitin-dependent protein catabolic process"/>
    <property type="evidence" value="ECO:0007669"/>
    <property type="project" value="TreeGrafter"/>
</dbReference>
<dbReference type="InterPro" id="IPR000433">
    <property type="entry name" value="Znf_ZZ"/>
</dbReference>
<dbReference type="InterPro" id="IPR001841">
    <property type="entry name" value="Znf_RING"/>
</dbReference>
<feature type="domain" description="RING-type" evidence="5">
    <location>
        <begin position="13"/>
        <end position="53"/>
    </location>
</feature>
<dbReference type="InterPro" id="IPR043145">
    <property type="entry name" value="Znf_ZZ_sf"/>
</dbReference>